<dbReference type="InterPro" id="IPR049363">
    <property type="entry name" value="RMI1_N"/>
</dbReference>
<accession>A0A179GN68</accession>
<reference evidence="6 7" key="1">
    <citation type="submission" date="2016-01" db="EMBL/GenBank/DDBJ databases">
        <title>Biosynthesis of antibiotic leucinostatins and their inhibition on Phytophthora in bio-control Purpureocillium lilacinum.</title>
        <authorList>
            <person name="Wang G."/>
            <person name="Liu Z."/>
            <person name="Lin R."/>
            <person name="Li E."/>
            <person name="Mao Z."/>
            <person name="Ling J."/>
            <person name="Yin W."/>
            <person name="Xie B."/>
        </authorList>
    </citation>
    <scope>NUCLEOTIDE SEQUENCE [LARGE SCALE GENOMIC DNA]</scope>
    <source>
        <strain evidence="6">PLBJ-1</strain>
    </source>
</reference>
<evidence type="ECO:0000313" key="6">
    <source>
        <dbReference type="EMBL" id="OAQ79222.1"/>
    </source>
</evidence>
<feature type="domain" description="RecQ mediated genome instability protein 1 OB-fold" evidence="4">
    <location>
        <begin position="90"/>
        <end position="268"/>
    </location>
</feature>
<dbReference type="EMBL" id="LSBH01000005">
    <property type="protein sequence ID" value="OAQ79222.1"/>
    <property type="molecule type" value="Genomic_DNA"/>
</dbReference>
<dbReference type="Pfam" id="PF08585">
    <property type="entry name" value="RMI1_N_C"/>
    <property type="match status" value="1"/>
</dbReference>
<dbReference type="GO" id="GO:0016604">
    <property type="term" value="C:nuclear body"/>
    <property type="evidence" value="ECO:0007669"/>
    <property type="project" value="TreeGrafter"/>
</dbReference>
<organism evidence="6 7">
    <name type="scientific">Purpureocillium lilacinum</name>
    <name type="common">Paecilomyces lilacinus</name>
    <dbReference type="NCBI Taxonomy" id="33203"/>
    <lineage>
        <taxon>Eukaryota</taxon>
        <taxon>Fungi</taxon>
        <taxon>Dikarya</taxon>
        <taxon>Ascomycota</taxon>
        <taxon>Pezizomycotina</taxon>
        <taxon>Sordariomycetes</taxon>
        <taxon>Hypocreomycetidae</taxon>
        <taxon>Hypocreales</taxon>
        <taxon>Ophiocordycipitaceae</taxon>
        <taxon>Purpureocillium</taxon>
    </lineage>
</organism>
<feature type="domain" description="RMI1 N-terminal" evidence="5">
    <location>
        <begin position="12"/>
        <end position="56"/>
    </location>
</feature>
<evidence type="ECO:0000256" key="1">
    <source>
        <dbReference type="ARBA" id="ARBA00006395"/>
    </source>
</evidence>
<evidence type="ECO:0000313" key="7">
    <source>
        <dbReference type="Proteomes" id="UP000078240"/>
    </source>
</evidence>
<feature type="compositionally biased region" description="Low complexity" evidence="3">
    <location>
        <begin position="151"/>
        <end position="170"/>
    </location>
</feature>
<proteinExistence type="inferred from homology"/>
<dbReference type="OrthoDB" id="341511at2759"/>
<evidence type="ECO:0000256" key="2">
    <source>
        <dbReference type="ARBA" id="ARBA00018987"/>
    </source>
</evidence>
<dbReference type="InterPro" id="IPR013894">
    <property type="entry name" value="RMI1_OB"/>
</dbReference>
<dbReference type="GO" id="GO:0000724">
    <property type="term" value="P:double-strand break repair via homologous recombination"/>
    <property type="evidence" value="ECO:0007669"/>
    <property type="project" value="TreeGrafter"/>
</dbReference>
<comment type="similarity">
    <text evidence="1">Belongs to the RMI1 family.</text>
</comment>
<dbReference type="PANTHER" id="PTHR14790">
    <property type="entry name" value="RECQ-MEDIATED GENOME INSTABILITY PROTEIN 1 RMI1"/>
    <property type="match status" value="1"/>
</dbReference>
<dbReference type="InterPro" id="IPR042470">
    <property type="entry name" value="RMI1_N_C_sf"/>
</dbReference>
<dbReference type="PANTHER" id="PTHR14790:SF15">
    <property type="entry name" value="RECQ-MEDIATED GENOME INSTABILITY PROTEIN 1"/>
    <property type="match status" value="1"/>
</dbReference>
<dbReference type="GO" id="GO:0000712">
    <property type="term" value="P:resolution of meiotic recombination intermediates"/>
    <property type="evidence" value="ECO:0007669"/>
    <property type="project" value="TreeGrafter"/>
</dbReference>
<protein>
    <recommendedName>
        <fullName evidence="2">RecQ-mediated genome instability protein 1</fullName>
    </recommendedName>
</protein>
<feature type="compositionally biased region" description="Low complexity" evidence="3">
    <location>
        <begin position="68"/>
        <end position="95"/>
    </location>
</feature>
<feature type="region of interest" description="Disordered" evidence="3">
    <location>
        <begin position="67"/>
        <end position="98"/>
    </location>
</feature>
<feature type="region of interest" description="Disordered" evidence="3">
    <location>
        <begin position="144"/>
        <end position="170"/>
    </location>
</feature>
<dbReference type="AlphaFoldDB" id="A0A179GN68"/>
<name>A0A179GN68_PURLI</name>
<comment type="caution">
    <text evidence="6">The sequence shown here is derived from an EMBL/GenBank/DDBJ whole genome shotgun (WGS) entry which is preliminary data.</text>
</comment>
<evidence type="ECO:0000256" key="3">
    <source>
        <dbReference type="SAM" id="MobiDB-lite"/>
    </source>
</evidence>
<dbReference type="Pfam" id="PF21000">
    <property type="entry name" value="RMI1_N_N"/>
    <property type="match status" value="1"/>
</dbReference>
<dbReference type="Proteomes" id="UP000078240">
    <property type="component" value="Unassembled WGS sequence"/>
</dbReference>
<gene>
    <name evidence="6" type="ORF">VFPBJ_07343</name>
</gene>
<sequence length="282" mass="29689">MDLTAQLRASLLAQSFPPPSTPFLTSLLTTRSPPPPLPSLLATAKARLLACDLTSSTSIDRAMLATLPASSSSSSSSSTTTTTSNNTNNPSAASAKEVRIPRDVHVQVLDVENLSASRWEQVEELEAVARGERTRGRQVVRVTADDDDDNSNGVVDGTAASQTQTQTTAMAQARTANAGGGGAAPPAVAAGPNATHRLVLQDHQGNRVYAVELRRVDRIAVGKTNIGEKMVLRAGTVISRGSVLLTPETCTILGGKVEAWHEAWIQGRLARLKEAVGGDRPR</sequence>
<evidence type="ECO:0000259" key="4">
    <source>
        <dbReference type="Pfam" id="PF08585"/>
    </source>
</evidence>
<dbReference type="GO" id="GO:0031422">
    <property type="term" value="C:RecQ family helicase-topoisomerase III complex"/>
    <property type="evidence" value="ECO:0007669"/>
    <property type="project" value="TreeGrafter"/>
</dbReference>
<evidence type="ECO:0000259" key="5">
    <source>
        <dbReference type="Pfam" id="PF21000"/>
    </source>
</evidence>
<dbReference type="Gene3D" id="2.40.50.770">
    <property type="entry name" value="RecQ-mediated genome instability protein Rmi1, C-terminal domain"/>
    <property type="match status" value="1"/>
</dbReference>